<comment type="caution">
    <text evidence="2">The sequence shown here is derived from an EMBL/GenBank/DDBJ whole genome shotgun (WGS) entry which is preliminary data.</text>
</comment>
<keyword evidence="1" id="KW-1133">Transmembrane helix</keyword>
<feature type="transmembrane region" description="Helical" evidence="1">
    <location>
        <begin position="38"/>
        <end position="57"/>
    </location>
</feature>
<dbReference type="STRING" id="1802538.A2382_02300"/>
<keyword evidence="1" id="KW-0812">Transmembrane</keyword>
<proteinExistence type="predicted"/>
<dbReference type="Proteomes" id="UP000178999">
    <property type="component" value="Unassembled WGS sequence"/>
</dbReference>
<sequence>MDLFSNLFGFLRSAFGFLNKEDSDPEITKHKGWVAKSLVFMIIVLTIVFACNLTFGWQFGAKFINSIGNFFSANAENEPTPMFSALYCRNSVIPPDVVEHDNIAIIELYYENYDQSLGQLKVQIQAFNSAGEIIGYTTNPVWIVSDTRLENVTILLLQGYSKSDIASSEMLISSENGFSVIKQRCNSYSDSIWVGNDQTINTEDNPVIEECVSEVTEIALAGQREGFQMRAGEVGIPATSCVTLAVYLSLGDPIGMLKVDAWEGARHNFDYIKDKGRVFYFPVDDTGSAIALWLTQNLGQIALEMGIDPTEYRQVVFRGVPGLDENGIMNLADLPTAVSVENPVEVEVEKEPDQRNEVVTVDGQEVGHKFLLNAVEPQTVNVPEGNGTAIFCYLACQIAGLEFPLNSLVYLEGSAIGEGDLNWLVKVQSEQPVVVYLFHNADLIEAALEVEVYALYGRANRFQVNTNLEVTTIN</sequence>
<dbReference type="AlphaFoldDB" id="A0A1F8CRD9"/>
<accession>A0A1F8CRD9</accession>
<name>A0A1F8CRD9_9BACT</name>
<protein>
    <submittedName>
        <fullName evidence="2">Uncharacterized protein</fullName>
    </submittedName>
</protein>
<evidence type="ECO:0000313" key="2">
    <source>
        <dbReference type="EMBL" id="OGM78860.1"/>
    </source>
</evidence>
<gene>
    <name evidence="2" type="ORF">A2382_02300</name>
</gene>
<organism evidence="2 3">
    <name type="scientific">Candidatus Woesebacteria bacterium RIFOXYB1_FULL_38_16</name>
    <dbReference type="NCBI Taxonomy" id="1802538"/>
    <lineage>
        <taxon>Bacteria</taxon>
        <taxon>Candidatus Woeseibacteriota</taxon>
    </lineage>
</organism>
<evidence type="ECO:0000256" key="1">
    <source>
        <dbReference type="SAM" id="Phobius"/>
    </source>
</evidence>
<keyword evidence="1" id="KW-0472">Membrane</keyword>
<dbReference type="EMBL" id="MGHY01000026">
    <property type="protein sequence ID" value="OGM78860.1"/>
    <property type="molecule type" value="Genomic_DNA"/>
</dbReference>
<reference evidence="2 3" key="1">
    <citation type="journal article" date="2016" name="Nat. Commun.">
        <title>Thousands of microbial genomes shed light on interconnected biogeochemical processes in an aquifer system.</title>
        <authorList>
            <person name="Anantharaman K."/>
            <person name="Brown C.T."/>
            <person name="Hug L.A."/>
            <person name="Sharon I."/>
            <person name="Castelle C.J."/>
            <person name="Probst A.J."/>
            <person name="Thomas B.C."/>
            <person name="Singh A."/>
            <person name="Wilkins M.J."/>
            <person name="Karaoz U."/>
            <person name="Brodie E.L."/>
            <person name="Williams K.H."/>
            <person name="Hubbard S.S."/>
            <person name="Banfield J.F."/>
        </authorList>
    </citation>
    <scope>NUCLEOTIDE SEQUENCE [LARGE SCALE GENOMIC DNA]</scope>
</reference>
<evidence type="ECO:0000313" key="3">
    <source>
        <dbReference type="Proteomes" id="UP000178999"/>
    </source>
</evidence>